<dbReference type="InterPro" id="IPR013216">
    <property type="entry name" value="Methyltransf_11"/>
</dbReference>
<keyword evidence="2" id="KW-0808">Transferase</keyword>
<reference evidence="2 3" key="1">
    <citation type="submission" date="2013-05" db="EMBL/GenBank/DDBJ databases">
        <title>Genome assembly of Chondromyces apiculatus DSM 436.</title>
        <authorList>
            <person name="Sharma G."/>
            <person name="Khatri I."/>
            <person name="Kaur C."/>
            <person name="Mayilraj S."/>
            <person name="Subramanian S."/>
        </authorList>
    </citation>
    <scope>NUCLEOTIDE SEQUENCE [LARGE SCALE GENOMIC DNA]</scope>
    <source>
        <strain evidence="2 3">DSM 436</strain>
    </source>
</reference>
<comment type="caution">
    <text evidence="2">The sequence shown here is derived from an EMBL/GenBank/DDBJ whole genome shotgun (WGS) entry which is preliminary data.</text>
</comment>
<gene>
    <name evidence="2" type="ORF">CAP_2925</name>
</gene>
<dbReference type="Gene3D" id="3.40.50.150">
    <property type="entry name" value="Vaccinia Virus protein VP39"/>
    <property type="match status" value="1"/>
</dbReference>
<evidence type="ECO:0000259" key="1">
    <source>
        <dbReference type="Pfam" id="PF08241"/>
    </source>
</evidence>
<protein>
    <submittedName>
        <fullName evidence="2">Methyltransferase type 11</fullName>
    </submittedName>
</protein>
<accession>A0A017T9Z0</accession>
<dbReference type="AlphaFoldDB" id="A0A017T9Z0"/>
<keyword evidence="2" id="KW-0489">Methyltransferase</keyword>
<organism evidence="2 3">
    <name type="scientific">Chondromyces apiculatus DSM 436</name>
    <dbReference type="NCBI Taxonomy" id="1192034"/>
    <lineage>
        <taxon>Bacteria</taxon>
        <taxon>Pseudomonadati</taxon>
        <taxon>Myxococcota</taxon>
        <taxon>Polyangia</taxon>
        <taxon>Polyangiales</taxon>
        <taxon>Polyangiaceae</taxon>
        <taxon>Chondromyces</taxon>
    </lineage>
</organism>
<evidence type="ECO:0000313" key="3">
    <source>
        <dbReference type="Proteomes" id="UP000019678"/>
    </source>
</evidence>
<proteinExistence type="predicted"/>
<keyword evidence="3" id="KW-1185">Reference proteome</keyword>
<dbReference type="STRING" id="1192034.CAP_2925"/>
<dbReference type="InterPro" id="IPR029063">
    <property type="entry name" value="SAM-dependent_MTases_sf"/>
</dbReference>
<dbReference type="Proteomes" id="UP000019678">
    <property type="component" value="Unassembled WGS sequence"/>
</dbReference>
<dbReference type="EMBL" id="ASRX01000021">
    <property type="protein sequence ID" value="EYF05635.1"/>
    <property type="molecule type" value="Genomic_DNA"/>
</dbReference>
<dbReference type="PANTHER" id="PTHR42912">
    <property type="entry name" value="METHYLTRANSFERASE"/>
    <property type="match status" value="1"/>
</dbReference>
<dbReference type="SUPFAM" id="SSF53335">
    <property type="entry name" value="S-adenosyl-L-methionine-dependent methyltransferases"/>
    <property type="match status" value="1"/>
</dbReference>
<dbReference type="InterPro" id="IPR050508">
    <property type="entry name" value="Methyltransf_Superfamily"/>
</dbReference>
<name>A0A017T9Z0_9BACT</name>
<dbReference type="Pfam" id="PF08241">
    <property type="entry name" value="Methyltransf_11"/>
    <property type="match status" value="1"/>
</dbReference>
<feature type="domain" description="Methyltransferase type 11" evidence="1">
    <location>
        <begin position="50"/>
        <end position="143"/>
    </location>
</feature>
<sequence>MTPESTKKDEVAAAYDRWSVVYDGNENPTRDLDAVVLRRQTFPLASRDVLEVGCGTGKNTAWLAEHARSVTAMDFSEGMLAQARQRVSAAHVRYVQHDVREAWPLADGAVDLVVGNLVLEHVEALEGVFKEAFRVLRPGGEYYLCELHPFRQILGKQARFTSPETGETVLVQAYVHDVSEYVQAALEAGFRIVGLEEWRDGEGKGEVPRLLALRCRREG</sequence>
<dbReference type="GO" id="GO:0032259">
    <property type="term" value="P:methylation"/>
    <property type="evidence" value="ECO:0007669"/>
    <property type="project" value="UniProtKB-KW"/>
</dbReference>
<evidence type="ECO:0000313" key="2">
    <source>
        <dbReference type="EMBL" id="EYF05635.1"/>
    </source>
</evidence>
<dbReference type="CDD" id="cd02440">
    <property type="entry name" value="AdoMet_MTases"/>
    <property type="match status" value="1"/>
</dbReference>
<dbReference type="PANTHER" id="PTHR42912:SF93">
    <property type="entry name" value="N6-ADENOSINE-METHYLTRANSFERASE TMT1A"/>
    <property type="match status" value="1"/>
</dbReference>
<dbReference type="GO" id="GO:0008757">
    <property type="term" value="F:S-adenosylmethionine-dependent methyltransferase activity"/>
    <property type="evidence" value="ECO:0007669"/>
    <property type="project" value="InterPro"/>
</dbReference>
<dbReference type="eggNOG" id="COG2226">
    <property type="taxonomic scope" value="Bacteria"/>
</dbReference>